<dbReference type="Proteomes" id="UP000016605">
    <property type="component" value="Unassembled WGS sequence"/>
</dbReference>
<feature type="non-terminal residue" evidence="1">
    <location>
        <position position="1"/>
    </location>
</feature>
<organism evidence="1 2">
    <name type="scientific">Leifsonia aquatica ATCC 14665</name>
    <dbReference type="NCBI Taxonomy" id="1358026"/>
    <lineage>
        <taxon>Bacteria</taxon>
        <taxon>Bacillati</taxon>
        <taxon>Actinomycetota</taxon>
        <taxon>Actinomycetes</taxon>
        <taxon>Micrococcales</taxon>
        <taxon>Microbacteriaceae</taxon>
        <taxon>Leifsonia</taxon>
    </lineage>
</organism>
<accession>U2RAA5</accession>
<proteinExistence type="predicted"/>
<gene>
    <name evidence="1" type="ORF">N136_01458</name>
</gene>
<reference evidence="1 2" key="1">
    <citation type="submission" date="2013-08" db="EMBL/GenBank/DDBJ databases">
        <authorList>
            <person name="Weinstock G."/>
            <person name="Sodergren E."/>
            <person name="Wylie T."/>
            <person name="Fulton L."/>
            <person name="Fulton R."/>
            <person name="Fronick C."/>
            <person name="O'Laughlin M."/>
            <person name="Godfrey J."/>
            <person name="Miner T."/>
            <person name="Herter B."/>
            <person name="Appelbaum E."/>
            <person name="Cordes M."/>
            <person name="Lek S."/>
            <person name="Wollam A."/>
            <person name="Pepin K.H."/>
            <person name="Palsikar V.B."/>
            <person name="Mitreva M."/>
            <person name="Wilson R.K."/>
        </authorList>
    </citation>
    <scope>NUCLEOTIDE SEQUENCE [LARGE SCALE GENOMIC DNA]</scope>
    <source>
        <strain evidence="1 2">ATCC 14665</strain>
    </source>
</reference>
<evidence type="ECO:0000313" key="1">
    <source>
        <dbReference type="EMBL" id="ERK72190.1"/>
    </source>
</evidence>
<evidence type="ECO:0000313" key="2">
    <source>
        <dbReference type="Proteomes" id="UP000016605"/>
    </source>
</evidence>
<dbReference type="AlphaFoldDB" id="U2RAA5"/>
<comment type="caution">
    <text evidence="1">The sequence shown here is derived from an EMBL/GenBank/DDBJ whole genome shotgun (WGS) entry which is preliminary data.</text>
</comment>
<protein>
    <submittedName>
        <fullName evidence="1">Uncharacterized protein</fullName>
    </submittedName>
</protein>
<dbReference type="HOGENOM" id="CLU_3301286_0_0_11"/>
<sequence>APDTRSGRTALLDGVEERLLEAGARPSASGSKLQHVLEL</sequence>
<name>U2RAA5_LEIAQ</name>
<dbReference type="EMBL" id="AWVQ01000174">
    <property type="protein sequence ID" value="ERK72190.1"/>
    <property type="molecule type" value="Genomic_DNA"/>
</dbReference>